<evidence type="ECO:0000313" key="2">
    <source>
        <dbReference type="EMBL" id="CAH1399087.1"/>
    </source>
</evidence>
<dbReference type="AlphaFoldDB" id="A0A9P0MQL1"/>
<dbReference type="OrthoDB" id="10430728at2759"/>
<dbReference type="EMBL" id="OV725080">
    <property type="protein sequence ID" value="CAH1399087.1"/>
    <property type="molecule type" value="Genomic_DNA"/>
</dbReference>
<keyword evidence="3" id="KW-1185">Reference proteome</keyword>
<protein>
    <submittedName>
        <fullName evidence="2">Uncharacterized protein</fullName>
    </submittedName>
</protein>
<accession>A0A9P0MQL1</accession>
<organism evidence="2 3">
    <name type="scientific">Nezara viridula</name>
    <name type="common">Southern green stink bug</name>
    <name type="synonym">Cimex viridulus</name>
    <dbReference type="NCBI Taxonomy" id="85310"/>
    <lineage>
        <taxon>Eukaryota</taxon>
        <taxon>Metazoa</taxon>
        <taxon>Ecdysozoa</taxon>
        <taxon>Arthropoda</taxon>
        <taxon>Hexapoda</taxon>
        <taxon>Insecta</taxon>
        <taxon>Pterygota</taxon>
        <taxon>Neoptera</taxon>
        <taxon>Paraneoptera</taxon>
        <taxon>Hemiptera</taxon>
        <taxon>Heteroptera</taxon>
        <taxon>Panheteroptera</taxon>
        <taxon>Pentatomomorpha</taxon>
        <taxon>Pentatomoidea</taxon>
        <taxon>Pentatomidae</taxon>
        <taxon>Pentatominae</taxon>
        <taxon>Nezara</taxon>
    </lineage>
</organism>
<proteinExistence type="predicted"/>
<dbReference type="Proteomes" id="UP001152798">
    <property type="component" value="Chromosome 4"/>
</dbReference>
<name>A0A9P0MQL1_NEZVI</name>
<feature type="compositionally biased region" description="Basic and acidic residues" evidence="1">
    <location>
        <begin position="1"/>
        <end position="11"/>
    </location>
</feature>
<gene>
    <name evidence="2" type="ORF">NEZAVI_LOCUS8612</name>
</gene>
<evidence type="ECO:0000256" key="1">
    <source>
        <dbReference type="SAM" id="MobiDB-lite"/>
    </source>
</evidence>
<sequence length="168" mass="19133">MPPLTDQDRSSTGRGQNVSHPERLHLLRNPRFPGQADVFWTAARADGRGMGISCALGNISLFRGFPVSEWKEMEGIFESKMRSHKQLSLKLEDVRNYPMVRQTAKDRTPEDRRNRRREQVMLVQMKAFSGTAVSYLMINPPRGCSVPINTRRLLGLSIGSGSRCKFLW</sequence>
<feature type="region of interest" description="Disordered" evidence="1">
    <location>
        <begin position="1"/>
        <end position="22"/>
    </location>
</feature>
<evidence type="ECO:0000313" key="3">
    <source>
        <dbReference type="Proteomes" id="UP001152798"/>
    </source>
</evidence>
<reference evidence="2" key="1">
    <citation type="submission" date="2022-01" db="EMBL/GenBank/DDBJ databases">
        <authorList>
            <person name="King R."/>
        </authorList>
    </citation>
    <scope>NUCLEOTIDE SEQUENCE</scope>
</reference>